<comment type="similarity">
    <text evidence="7">Belongs to the fluoride channel Fluc/FEX (TC 1.A.43) family.</text>
</comment>
<dbReference type="GO" id="GO:1903425">
    <property type="term" value="F:fluoride transmembrane transporter activity"/>
    <property type="evidence" value="ECO:0007669"/>
    <property type="project" value="TreeGrafter"/>
</dbReference>
<dbReference type="KEGG" id="hir:HETIRDRAFT_116407"/>
<dbReference type="Proteomes" id="UP000030671">
    <property type="component" value="Unassembled WGS sequence"/>
</dbReference>
<dbReference type="InterPro" id="IPR003691">
    <property type="entry name" value="FluC"/>
</dbReference>
<evidence type="ECO:0000256" key="10">
    <source>
        <dbReference type="SAM" id="Phobius"/>
    </source>
</evidence>
<feature type="region of interest" description="Disordered" evidence="9">
    <location>
        <begin position="1"/>
        <end position="58"/>
    </location>
</feature>
<feature type="transmembrane region" description="Helical" evidence="10">
    <location>
        <begin position="361"/>
        <end position="384"/>
    </location>
</feature>
<evidence type="ECO:0000256" key="5">
    <source>
        <dbReference type="ARBA" id="ARBA00022989"/>
    </source>
</evidence>
<dbReference type="GeneID" id="20666517"/>
<evidence type="ECO:0000256" key="3">
    <source>
        <dbReference type="ARBA" id="ARBA00022475"/>
    </source>
</evidence>
<evidence type="ECO:0000256" key="8">
    <source>
        <dbReference type="ARBA" id="ARBA00035585"/>
    </source>
</evidence>
<evidence type="ECO:0000256" key="1">
    <source>
        <dbReference type="ARBA" id="ARBA00002598"/>
    </source>
</evidence>
<keyword evidence="6 10" id="KW-0472">Membrane</keyword>
<dbReference type="AlphaFoldDB" id="W4KDR0"/>
<dbReference type="FunCoup" id="W4KDR0">
    <property type="interactions" value="36"/>
</dbReference>
<dbReference type="PANTHER" id="PTHR28259">
    <property type="entry name" value="FLUORIDE EXPORT PROTEIN 1-RELATED"/>
    <property type="match status" value="1"/>
</dbReference>
<dbReference type="eggNOG" id="ENOG502QT5F">
    <property type="taxonomic scope" value="Eukaryota"/>
</dbReference>
<proteinExistence type="inferred from homology"/>
<evidence type="ECO:0000313" key="11">
    <source>
        <dbReference type="EMBL" id="ETW83879.1"/>
    </source>
</evidence>
<dbReference type="InParanoid" id="W4KDR0"/>
<dbReference type="STRING" id="747525.W4KDR0"/>
<evidence type="ECO:0000256" key="9">
    <source>
        <dbReference type="SAM" id="MobiDB-lite"/>
    </source>
</evidence>
<comment type="subcellular location">
    <subcellularLocation>
        <location evidence="2">Cell membrane</location>
        <topology evidence="2">Multi-pass membrane protein</topology>
    </subcellularLocation>
</comment>
<comment type="function">
    <text evidence="1">Fluoride channel required for the rapid expulsion of cytoplasmic fluoride.</text>
</comment>
<protein>
    <submittedName>
        <fullName evidence="11">Uncharacterized protein</fullName>
    </submittedName>
</protein>
<dbReference type="EMBL" id="KI925456">
    <property type="protein sequence ID" value="ETW83879.1"/>
    <property type="molecule type" value="Genomic_DNA"/>
</dbReference>
<feature type="transmembrane region" description="Helical" evidence="10">
    <location>
        <begin position="124"/>
        <end position="144"/>
    </location>
</feature>
<dbReference type="GO" id="GO:0005886">
    <property type="term" value="C:plasma membrane"/>
    <property type="evidence" value="ECO:0007669"/>
    <property type="project" value="UniProtKB-SubCell"/>
</dbReference>
<keyword evidence="12" id="KW-1185">Reference proteome</keyword>
<keyword evidence="3" id="KW-1003">Cell membrane</keyword>
<name>W4KDR0_HETIT</name>
<accession>W4KDR0</accession>
<organism evidence="11 12">
    <name type="scientific">Heterobasidion irregulare (strain TC 32-1)</name>
    <dbReference type="NCBI Taxonomy" id="747525"/>
    <lineage>
        <taxon>Eukaryota</taxon>
        <taxon>Fungi</taxon>
        <taxon>Dikarya</taxon>
        <taxon>Basidiomycota</taxon>
        <taxon>Agaricomycotina</taxon>
        <taxon>Agaricomycetes</taxon>
        <taxon>Russulales</taxon>
        <taxon>Bondarzewiaceae</taxon>
        <taxon>Heterobasidion</taxon>
        <taxon>Heterobasidion annosum species complex</taxon>
    </lineage>
</organism>
<dbReference type="RefSeq" id="XP_009543614.1">
    <property type="nucleotide sequence ID" value="XM_009545319.1"/>
</dbReference>
<reference evidence="11 12" key="1">
    <citation type="journal article" date="2012" name="New Phytol.">
        <title>Insight into trade-off between wood decay and parasitism from the genome of a fungal forest pathogen.</title>
        <authorList>
            <person name="Olson A."/>
            <person name="Aerts A."/>
            <person name="Asiegbu F."/>
            <person name="Belbahri L."/>
            <person name="Bouzid O."/>
            <person name="Broberg A."/>
            <person name="Canback B."/>
            <person name="Coutinho P.M."/>
            <person name="Cullen D."/>
            <person name="Dalman K."/>
            <person name="Deflorio G."/>
            <person name="van Diepen L.T."/>
            <person name="Dunand C."/>
            <person name="Duplessis S."/>
            <person name="Durling M."/>
            <person name="Gonthier P."/>
            <person name="Grimwood J."/>
            <person name="Fossdal C.G."/>
            <person name="Hansson D."/>
            <person name="Henrissat B."/>
            <person name="Hietala A."/>
            <person name="Himmelstrand K."/>
            <person name="Hoffmeister D."/>
            <person name="Hogberg N."/>
            <person name="James T.Y."/>
            <person name="Karlsson M."/>
            <person name="Kohler A."/>
            <person name="Kues U."/>
            <person name="Lee Y.H."/>
            <person name="Lin Y.C."/>
            <person name="Lind M."/>
            <person name="Lindquist E."/>
            <person name="Lombard V."/>
            <person name="Lucas S."/>
            <person name="Lunden K."/>
            <person name="Morin E."/>
            <person name="Murat C."/>
            <person name="Park J."/>
            <person name="Raffaello T."/>
            <person name="Rouze P."/>
            <person name="Salamov A."/>
            <person name="Schmutz J."/>
            <person name="Solheim H."/>
            <person name="Stahlberg J."/>
            <person name="Velez H."/>
            <person name="de Vries R.P."/>
            <person name="Wiebenga A."/>
            <person name="Woodward S."/>
            <person name="Yakovlev I."/>
            <person name="Garbelotto M."/>
            <person name="Martin F."/>
            <person name="Grigoriev I.V."/>
            <person name="Stenlid J."/>
        </authorList>
    </citation>
    <scope>NUCLEOTIDE SEQUENCE [LARGE SCALE GENOMIC DNA]</scope>
    <source>
        <strain evidence="11 12">TC 32-1</strain>
    </source>
</reference>
<feature type="transmembrane region" description="Helical" evidence="10">
    <location>
        <begin position="236"/>
        <end position="255"/>
    </location>
</feature>
<dbReference type="PANTHER" id="PTHR28259:SF1">
    <property type="entry name" value="FLUORIDE EXPORT PROTEIN 1-RELATED"/>
    <property type="match status" value="1"/>
</dbReference>
<feature type="transmembrane region" description="Helical" evidence="10">
    <location>
        <begin position="296"/>
        <end position="315"/>
    </location>
</feature>
<dbReference type="HOGENOM" id="CLU_030507_1_0_1"/>
<dbReference type="Pfam" id="PF02537">
    <property type="entry name" value="CRCB"/>
    <property type="match status" value="2"/>
</dbReference>
<evidence type="ECO:0000256" key="4">
    <source>
        <dbReference type="ARBA" id="ARBA00022692"/>
    </source>
</evidence>
<keyword evidence="5 10" id="KW-1133">Transmembrane helix</keyword>
<feature type="transmembrane region" description="Helical" evidence="10">
    <location>
        <begin position="335"/>
        <end position="354"/>
    </location>
</feature>
<evidence type="ECO:0000256" key="7">
    <source>
        <dbReference type="ARBA" id="ARBA00035120"/>
    </source>
</evidence>
<evidence type="ECO:0000256" key="6">
    <source>
        <dbReference type="ARBA" id="ARBA00023136"/>
    </source>
</evidence>
<feature type="compositionally biased region" description="Polar residues" evidence="9">
    <location>
        <begin position="19"/>
        <end position="30"/>
    </location>
</feature>
<feature type="transmembrane region" description="Helical" evidence="10">
    <location>
        <begin position="202"/>
        <end position="224"/>
    </location>
</feature>
<comment type="catalytic activity">
    <reaction evidence="8">
        <text>fluoride(in) = fluoride(out)</text>
        <dbReference type="Rhea" id="RHEA:76159"/>
        <dbReference type="ChEBI" id="CHEBI:17051"/>
    </reaction>
    <physiologicalReaction direction="left-to-right" evidence="8">
        <dbReference type="Rhea" id="RHEA:76160"/>
    </physiologicalReaction>
</comment>
<gene>
    <name evidence="11" type="ORF">HETIRDRAFT_116407</name>
</gene>
<sequence length="397" mass="42819">MVNDLSSLEKGSSRFPFSIRNTTSESTPTEASLAAKPEEFPTRPSLTHRPTDVGSAIGHQEPVDDATSLASIGRPPSIVEKLPPAKVYHPLSPAVLALLMPASVFGALARLGLQALVTYDGQSIFSLAYIQAIGCLIMGIGLSVKEPLGNFYGPLYTALTTGFCGSFTTFSGWQLDVFNSWINEKHDHRDWLRDVTDGSTKLFFTLSISLASLNFGIHLASLIAPRIPSVRPPSRTIRYGVTALSVLIYFATYPAYFQLPDSFRHKATAALLFSFPGTLTRYFLSISLNPRFKLLPMGTLAANAFGTGLLAMFHVLQGLPDPVSPNACAVLQGLADGYCGCLTTVSTFAAEVYALKKRKAWTYVAVSLITGQLLMLVIMGPSFWAGNVSEQGSCQFA</sequence>
<feature type="transmembrane region" description="Helical" evidence="10">
    <location>
        <begin position="91"/>
        <end position="112"/>
    </location>
</feature>
<evidence type="ECO:0000313" key="12">
    <source>
        <dbReference type="Proteomes" id="UP000030671"/>
    </source>
</evidence>
<keyword evidence="4 10" id="KW-0812">Transmembrane</keyword>
<feature type="compositionally biased region" description="Polar residues" evidence="9">
    <location>
        <begin position="1"/>
        <end position="10"/>
    </location>
</feature>
<evidence type="ECO:0000256" key="2">
    <source>
        <dbReference type="ARBA" id="ARBA00004651"/>
    </source>
</evidence>
<dbReference type="OrthoDB" id="409792at2759"/>
<feature type="transmembrane region" description="Helical" evidence="10">
    <location>
        <begin position="267"/>
        <end position="284"/>
    </location>
</feature>